<dbReference type="InterPro" id="IPR001763">
    <property type="entry name" value="Rhodanese-like_dom"/>
</dbReference>
<feature type="domain" description="Rhodanese" evidence="1">
    <location>
        <begin position="23"/>
        <end position="112"/>
    </location>
</feature>
<name>A0A1F4ZTJ6_9BACT</name>
<dbReference type="SUPFAM" id="SSF52821">
    <property type="entry name" value="Rhodanese/Cell cycle control phosphatase"/>
    <property type="match status" value="1"/>
</dbReference>
<dbReference type="EMBL" id="MEXR01000053">
    <property type="protein sequence ID" value="OGD08684.1"/>
    <property type="molecule type" value="Genomic_DNA"/>
</dbReference>
<protein>
    <recommendedName>
        <fullName evidence="1">Rhodanese domain-containing protein</fullName>
    </recommendedName>
</protein>
<evidence type="ECO:0000313" key="3">
    <source>
        <dbReference type="Proteomes" id="UP000176424"/>
    </source>
</evidence>
<dbReference type="STRING" id="1797263.A2397_04705"/>
<sequence length="112" mass="12532">MDDFPEPVTEQITAEKVKASIDNKEDFALLDVRTTAEYARGKIGGSINLPVDEVSQKIEEVIPDKEQTVYVYCLSGSRSVHAVDAMARMGYKKVYNMTNGLLAWRVKGYPTE</sequence>
<proteinExistence type="predicted"/>
<accession>A0A1F4ZTJ6</accession>
<gene>
    <name evidence="2" type="ORF">A2397_04705</name>
</gene>
<dbReference type="PROSITE" id="PS50206">
    <property type="entry name" value="RHODANESE_3"/>
    <property type="match status" value="1"/>
</dbReference>
<dbReference type="PANTHER" id="PTHR43031">
    <property type="entry name" value="FAD-DEPENDENT OXIDOREDUCTASE"/>
    <property type="match status" value="1"/>
</dbReference>
<dbReference type="CDD" id="cd00158">
    <property type="entry name" value="RHOD"/>
    <property type="match status" value="1"/>
</dbReference>
<dbReference type="Gene3D" id="3.40.250.10">
    <property type="entry name" value="Rhodanese-like domain"/>
    <property type="match status" value="1"/>
</dbReference>
<organism evidence="2 3">
    <name type="scientific">Candidatus Amesbacteria bacterium RIFOXYB1_FULL_44_23</name>
    <dbReference type="NCBI Taxonomy" id="1797263"/>
    <lineage>
        <taxon>Bacteria</taxon>
        <taxon>Candidatus Amesiibacteriota</taxon>
    </lineage>
</organism>
<dbReference type="Proteomes" id="UP000176424">
    <property type="component" value="Unassembled WGS sequence"/>
</dbReference>
<comment type="caution">
    <text evidence="2">The sequence shown here is derived from an EMBL/GenBank/DDBJ whole genome shotgun (WGS) entry which is preliminary data.</text>
</comment>
<dbReference type="InterPro" id="IPR036873">
    <property type="entry name" value="Rhodanese-like_dom_sf"/>
</dbReference>
<evidence type="ECO:0000313" key="2">
    <source>
        <dbReference type="EMBL" id="OGD08684.1"/>
    </source>
</evidence>
<reference evidence="2 3" key="1">
    <citation type="journal article" date="2016" name="Nat. Commun.">
        <title>Thousands of microbial genomes shed light on interconnected biogeochemical processes in an aquifer system.</title>
        <authorList>
            <person name="Anantharaman K."/>
            <person name="Brown C.T."/>
            <person name="Hug L.A."/>
            <person name="Sharon I."/>
            <person name="Castelle C.J."/>
            <person name="Probst A.J."/>
            <person name="Thomas B.C."/>
            <person name="Singh A."/>
            <person name="Wilkins M.J."/>
            <person name="Karaoz U."/>
            <person name="Brodie E.L."/>
            <person name="Williams K.H."/>
            <person name="Hubbard S.S."/>
            <person name="Banfield J.F."/>
        </authorList>
    </citation>
    <scope>NUCLEOTIDE SEQUENCE [LARGE SCALE GENOMIC DNA]</scope>
</reference>
<dbReference type="PANTHER" id="PTHR43031:SF1">
    <property type="entry name" value="PYRIDINE NUCLEOTIDE-DISULPHIDE OXIDOREDUCTASE"/>
    <property type="match status" value="1"/>
</dbReference>
<dbReference type="SMART" id="SM00450">
    <property type="entry name" value="RHOD"/>
    <property type="match status" value="1"/>
</dbReference>
<evidence type="ECO:0000259" key="1">
    <source>
        <dbReference type="PROSITE" id="PS50206"/>
    </source>
</evidence>
<dbReference type="AlphaFoldDB" id="A0A1F4ZTJ6"/>
<dbReference type="InterPro" id="IPR050229">
    <property type="entry name" value="GlpE_sulfurtransferase"/>
</dbReference>
<dbReference type="Pfam" id="PF00581">
    <property type="entry name" value="Rhodanese"/>
    <property type="match status" value="1"/>
</dbReference>